<dbReference type="Proteomes" id="UP000295391">
    <property type="component" value="Unassembled WGS sequence"/>
</dbReference>
<dbReference type="InterPro" id="IPR013445">
    <property type="entry name" value="CDP_4_6_deHydtase"/>
</dbReference>
<dbReference type="NCBIfam" id="TIGR02622">
    <property type="entry name" value="CDP_4_6_dhtase"/>
    <property type="match status" value="1"/>
</dbReference>
<protein>
    <submittedName>
        <fullName evidence="2">CDP-glucose 4,6-dehydratase</fullName>
    </submittedName>
</protein>
<evidence type="ECO:0000259" key="1">
    <source>
        <dbReference type="Pfam" id="PF16363"/>
    </source>
</evidence>
<dbReference type="EMBL" id="SNYR01000002">
    <property type="protein sequence ID" value="TDQ64077.1"/>
    <property type="molecule type" value="Genomic_DNA"/>
</dbReference>
<dbReference type="RefSeq" id="WP_133572706.1">
    <property type="nucleotide sequence ID" value="NZ_SNYR01000002.1"/>
</dbReference>
<name>A0A4R6VLS5_9HYPH</name>
<evidence type="ECO:0000313" key="2">
    <source>
        <dbReference type="EMBL" id="TDQ64077.1"/>
    </source>
</evidence>
<reference evidence="2 3" key="1">
    <citation type="submission" date="2019-03" db="EMBL/GenBank/DDBJ databases">
        <title>Genomic Encyclopedia of Type Strains, Phase III (KMG-III): the genomes of soil and plant-associated and newly described type strains.</title>
        <authorList>
            <person name="Whitman W."/>
        </authorList>
    </citation>
    <scope>NUCLEOTIDE SEQUENCE [LARGE SCALE GENOMIC DNA]</scope>
    <source>
        <strain evidence="2 3">CGMCC 1.7002</strain>
    </source>
</reference>
<dbReference type="Gene3D" id="3.90.25.10">
    <property type="entry name" value="UDP-galactose 4-epimerase, domain 1"/>
    <property type="match status" value="1"/>
</dbReference>
<dbReference type="InterPro" id="IPR036291">
    <property type="entry name" value="NAD(P)-bd_dom_sf"/>
</dbReference>
<accession>A0A4R6VLS5</accession>
<gene>
    <name evidence="2" type="ORF">ATL17_2088</name>
</gene>
<proteinExistence type="predicted"/>
<dbReference type="AlphaFoldDB" id="A0A4R6VLS5"/>
<organism evidence="2 3">
    <name type="scientific">Maritalea mobilis</name>
    <dbReference type="NCBI Taxonomy" id="483324"/>
    <lineage>
        <taxon>Bacteria</taxon>
        <taxon>Pseudomonadati</taxon>
        <taxon>Pseudomonadota</taxon>
        <taxon>Alphaproteobacteria</taxon>
        <taxon>Hyphomicrobiales</taxon>
        <taxon>Devosiaceae</taxon>
        <taxon>Maritalea</taxon>
    </lineage>
</organism>
<dbReference type="InterPro" id="IPR016040">
    <property type="entry name" value="NAD(P)-bd_dom"/>
</dbReference>
<evidence type="ECO:0000313" key="3">
    <source>
        <dbReference type="Proteomes" id="UP000295391"/>
    </source>
</evidence>
<comment type="caution">
    <text evidence="2">The sequence shown here is derived from an EMBL/GenBank/DDBJ whole genome shotgun (WGS) entry which is preliminary data.</text>
</comment>
<sequence length="353" mass="39512">MARPHLTPKFWEGKRVLVTGHTGFKGAWLCQWLLRLGAKVTGFALPPSSSPNLFDLLKLEDRLDSHIGDLRNFADVEKIIQNTRPDIILHLAAQALVRPSYDAPLDTFASNVMGTAHVLEAIRQNHNPAVCLVATTDKVYRNLEEGRPFKEDDPLGGHDPYSASKAAAEIVISSYRQSFFEDTSTKLISVRAGNAIGGGDWSVDRIVPDAVRAWTKDETLNVRRPQAVRPWQHVLEPLFGYLYLSEQAEHAQFSSYNIAPSNNDKMTVGRLIEIAQEQFGRGEIKLGDGHDGPHEAGLLQLDASRIGDEFGLWPRWSNERSLEQCMAWYKAFYQGQDAIDLCDADIEHFMGCQ</sequence>
<feature type="domain" description="NAD(P)-binding" evidence="1">
    <location>
        <begin position="17"/>
        <end position="317"/>
    </location>
</feature>
<dbReference type="Gene3D" id="3.40.50.720">
    <property type="entry name" value="NAD(P)-binding Rossmann-like Domain"/>
    <property type="match status" value="1"/>
</dbReference>
<keyword evidence="3" id="KW-1185">Reference proteome</keyword>
<dbReference type="OrthoDB" id="9801785at2"/>
<dbReference type="PANTHER" id="PTHR43000">
    <property type="entry name" value="DTDP-D-GLUCOSE 4,6-DEHYDRATASE-RELATED"/>
    <property type="match status" value="1"/>
</dbReference>
<dbReference type="Pfam" id="PF16363">
    <property type="entry name" value="GDP_Man_Dehyd"/>
    <property type="match status" value="1"/>
</dbReference>
<dbReference type="SUPFAM" id="SSF51735">
    <property type="entry name" value="NAD(P)-binding Rossmann-fold domains"/>
    <property type="match status" value="1"/>
</dbReference>